<evidence type="ECO:0000313" key="1">
    <source>
        <dbReference type="EMBL" id="KAH9483448.1"/>
    </source>
</evidence>
<evidence type="ECO:0000313" key="2">
    <source>
        <dbReference type="Proteomes" id="UP000664032"/>
    </source>
</evidence>
<dbReference type="EMBL" id="JAFIQS020000003">
    <property type="protein sequence ID" value="KAH9483448.1"/>
    <property type="molecule type" value="Genomic_DNA"/>
</dbReference>
<comment type="caution">
    <text evidence="1">The sequence shown here is derived from an EMBL/GenBank/DDBJ whole genome shotgun (WGS) entry which is preliminary data.</text>
</comment>
<accession>A0ACB8H6N4</accession>
<dbReference type="Proteomes" id="UP000664032">
    <property type="component" value="Unassembled WGS sequence"/>
</dbReference>
<protein>
    <submittedName>
        <fullName evidence="1">Uncharacterized protein</fullName>
    </submittedName>
</protein>
<name>A0ACB8H6N4_PSICU</name>
<organism evidence="1 2">
    <name type="scientific">Psilocybe cubensis</name>
    <name type="common">Psychedelic mushroom</name>
    <name type="synonym">Stropharia cubensis</name>
    <dbReference type="NCBI Taxonomy" id="181762"/>
    <lineage>
        <taxon>Eukaryota</taxon>
        <taxon>Fungi</taxon>
        <taxon>Dikarya</taxon>
        <taxon>Basidiomycota</taxon>
        <taxon>Agaricomycotina</taxon>
        <taxon>Agaricomycetes</taxon>
        <taxon>Agaricomycetidae</taxon>
        <taxon>Agaricales</taxon>
        <taxon>Agaricineae</taxon>
        <taxon>Strophariaceae</taxon>
        <taxon>Psilocybe</taxon>
    </lineage>
</organism>
<proteinExistence type="predicted"/>
<gene>
    <name evidence="1" type="ORF">JR316_0002916</name>
</gene>
<keyword evidence="2" id="KW-1185">Reference proteome</keyword>
<sequence>MANQQATSFDVPLDEFILEFSAAVFEFDSASKLLVEQFLAQDTQVESDSSAAVSLQTEWPSNPPPFSESLFPPTDWSHQSNHQSSAHPSSPTPFHPWLTTTNPHNSSWTSSRAPVFKSNYPSSFMEPLSGNDTQSRWGSTHDPTLSEFSSPIPACKLPMLSGTTEELAVPSIQDAWMTTNEVEAGIYDNRPYRQLSRTPISSNRDVNKYSAFSNTLGEGLEYHLESTDNRQTVTDPRSRDSPVEQSRSEPNANGSREHLASMDSAYNGLYALTNALGSHSRAYESMEKPHGTKTEAWTNTSMDLPLASEQPTANTSQVRGHIPNCMGGLGVSVTPTKVAEGDIGGYTRAILKSEYRASRPSVRAYGETTENEGDVEGSSR</sequence>
<reference evidence="1" key="1">
    <citation type="submission" date="2021-10" db="EMBL/GenBank/DDBJ databases">
        <title>Psilocybe cubensis genome.</title>
        <authorList>
            <person name="Mckernan K.J."/>
            <person name="Crawford S."/>
            <person name="Trippe A."/>
            <person name="Kane L.T."/>
            <person name="Mclaughlin S."/>
        </authorList>
    </citation>
    <scope>NUCLEOTIDE SEQUENCE</scope>
    <source>
        <strain evidence="1">MGC-MH-2018</strain>
    </source>
</reference>